<keyword evidence="3" id="KW-1185">Reference proteome</keyword>
<dbReference type="AlphaFoldDB" id="A0ABD0Z6Y6"/>
<evidence type="ECO:0000313" key="2">
    <source>
        <dbReference type="EMBL" id="KAL1140307.1"/>
    </source>
</evidence>
<evidence type="ECO:0000313" key="3">
    <source>
        <dbReference type="Proteomes" id="UP001558652"/>
    </source>
</evidence>
<reference evidence="2 3" key="1">
    <citation type="submission" date="2024-07" db="EMBL/GenBank/DDBJ databases">
        <title>Chromosome-level genome assembly of the water stick insect Ranatra chinensis (Heteroptera: Nepidae).</title>
        <authorList>
            <person name="Liu X."/>
        </authorList>
    </citation>
    <scope>NUCLEOTIDE SEQUENCE [LARGE SCALE GENOMIC DNA]</scope>
    <source>
        <strain evidence="2">Cailab_2021Rc</strain>
        <tissue evidence="2">Muscle</tissue>
    </source>
</reference>
<sequence length="366" mass="41788">MASKRQNMFQKNKTQETTENGKNYKVCRTCNRKKLTNYTYLFEARNVVQVLKPVRQEYQAGDDERVHKIIAISDGDNSSPSLNTGSEILLQVQPTASDKRIDSEYSNNLVNNTVTINSIEQHGSKDDSDNNKEMSYNEYLCTTARIHTFDKSDSNHIINTEQYISNMEKTKLSIEDDRVTEINHSELRNDFVTKKSCPETRHLEQLGDYPESNSKLKCINEVESNIVNEDVCNSQSVSDTTISEPTHEIENGENSSSFPRNNGFNLQVSEVRSDESSEEESYSNTRMPSADLNISVPISRFESADGVPTDNIHTNAGCRLCLNMLPAWEVKHWNPYSTTEDSALLTDWLRKPMCFKKHKKMACRRP</sequence>
<feature type="compositionally biased region" description="Polar residues" evidence="1">
    <location>
        <begin position="252"/>
        <end position="268"/>
    </location>
</feature>
<gene>
    <name evidence="2" type="ORF">AAG570_000239</name>
</gene>
<name>A0ABD0Z6Y6_9HEMI</name>
<protein>
    <submittedName>
        <fullName evidence="2">Uncharacterized protein</fullName>
    </submittedName>
</protein>
<proteinExistence type="predicted"/>
<accession>A0ABD0Z6Y6</accession>
<feature type="region of interest" description="Disordered" evidence="1">
    <location>
        <begin position="236"/>
        <end position="289"/>
    </location>
</feature>
<comment type="caution">
    <text evidence="2">The sequence shown here is derived from an EMBL/GenBank/DDBJ whole genome shotgun (WGS) entry which is preliminary data.</text>
</comment>
<organism evidence="2 3">
    <name type="scientific">Ranatra chinensis</name>
    <dbReference type="NCBI Taxonomy" id="642074"/>
    <lineage>
        <taxon>Eukaryota</taxon>
        <taxon>Metazoa</taxon>
        <taxon>Ecdysozoa</taxon>
        <taxon>Arthropoda</taxon>
        <taxon>Hexapoda</taxon>
        <taxon>Insecta</taxon>
        <taxon>Pterygota</taxon>
        <taxon>Neoptera</taxon>
        <taxon>Paraneoptera</taxon>
        <taxon>Hemiptera</taxon>
        <taxon>Heteroptera</taxon>
        <taxon>Panheteroptera</taxon>
        <taxon>Nepomorpha</taxon>
        <taxon>Nepidae</taxon>
        <taxon>Ranatrinae</taxon>
        <taxon>Ranatra</taxon>
    </lineage>
</organism>
<evidence type="ECO:0000256" key="1">
    <source>
        <dbReference type="SAM" id="MobiDB-lite"/>
    </source>
</evidence>
<dbReference type="Proteomes" id="UP001558652">
    <property type="component" value="Unassembled WGS sequence"/>
</dbReference>
<dbReference type="EMBL" id="JBFDAA010000001">
    <property type="protein sequence ID" value="KAL1140307.1"/>
    <property type="molecule type" value="Genomic_DNA"/>
</dbReference>